<sequence>MSVVAALLWLPYGLSHMLAQGKRALQSTPLSGPQIEEQFEPSPRF</sequence>
<comment type="caution">
    <text evidence="2">The sequence shown here is derived from an EMBL/GenBank/DDBJ whole genome shotgun (WGS) entry which is preliminary data.</text>
</comment>
<accession>A0ABU3PBQ2</accession>
<reference evidence="2" key="1">
    <citation type="submission" date="2023-09" db="EMBL/GenBank/DDBJ databases">
        <title>Paucibacter sp. APW11 Genome sequencing and assembly.</title>
        <authorList>
            <person name="Kim I."/>
        </authorList>
    </citation>
    <scope>NUCLEOTIDE SEQUENCE</scope>
    <source>
        <strain evidence="2">APW11</strain>
    </source>
</reference>
<dbReference type="EMBL" id="JAVXZY010000004">
    <property type="protein sequence ID" value="MDT8999984.1"/>
    <property type="molecule type" value="Genomic_DNA"/>
</dbReference>
<proteinExistence type="predicted"/>
<evidence type="ECO:0000256" key="1">
    <source>
        <dbReference type="SAM" id="MobiDB-lite"/>
    </source>
</evidence>
<feature type="region of interest" description="Disordered" evidence="1">
    <location>
        <begin position="26"/>
        <end position="45"/>
    </location>
</feature>
<organism evidence="2 3">
    <name type="scientific">Roseateles aquae</name>
    <dbReference type="NCBI Taxonomy" id="3077235"/>
    <lineage>
        <taxon>Bacteria</taxon>
        <taxon>Pseudomonadati</taxon>
        <taxon>Pseudomonadota</taxon>
        <taxon>Betaproteobacteria</taxon>
        <taxon>Burkholderiales</taxon>
        <taxon>Sphaerotilaceae</taxon>
        <taxon>Roseateles</taxon>
    </lineage>
</organism>
<evidence type="ECO:0000313" key="3">
    <source>
        <dbReference type="Proteomes" id="UP001246372"/>
    </source>
</evidence>
<dbReference type="RefSeq" id="WP_315650532.1">
    <property type="nucleotide sequence ID" value="NZ_JAVXZY010000004.1"/>
</dbReference>
<gene>
    <name evidence="2" type="ORF">RQP53_11980</name>
</gene>
<keyword evidence="3" id="KW-1185">Reference proteome</keyword>
<dbReference type="Proteomes" id="UP001246372">
    <property type="component" value="Unassembled WGS sequence"/>
</dbReference>
<evidence type="ECO:0000313" key="2">
    <source>
        <dbReference type="EMBL" id="MDT8999984.1"/>
    </source>
</evidence>
<protein>
    <submittedName>
        <fullName evidence="2">Uncharacterized protein</fullName>
    </submittedName>
</protein>
<name>A0ABU3PBQ2_9BURK</name>